<name>A0AAD6H8J6_9EURO</name>
<comment type="caution">
    <text evidence="1">The sequence shown here is derived from an EMBL/GenBank/DDBJ whole genome shotgun (WGS) entry which is preliminary data.</text>
</comment>
<organism evidence="1 2">
    <name type="scientific">Penicillium hordei</name>
    <dbReference type="NCBI Taxonomy" id="40994"/>
    <lineage>
        <taxon>Eukaryota</taxon>
        <taxon>Fungi</taxon>
        <taxon>Dikarya</taxon>
        <taxon>Ascomycota</taxon>
        <taxon>Pezizomycotina</taxon>
        <taxon>Eurotiomycetes</taxon>
        <taxon>Eurotiomycetidae</taxon>
        <taxon>Eurotiales</taxon>
        <taxon>Aspergillaceae</taxon>
        <taxon>Penicillium</taxon>
    </lineage>
</organism>
<dbReference type="Proteomes" id="UP001213799">
    <property type="component" value="Unassembled WGS sequence"/>
</dbReference>
<dbReference type="RefSeq" id="XP_056758177.1">
    <property type="nucleotide sequence ID" value="XM_056893182.1"/>
</dbReference>
<keyword evidence="2" id="KW-1185">Reference proteome</keyword>
<dbReference type="EMBL" id="JAQJAE010000001">
    <property type="protein sequence ID" value="KAJ5617010.1"/>
    <property type="molecule type" value="Genomic_DNA"/>
</dbReference>
<accession>A0AAD6H8J6</accession>
<reference evidence="1" key="2">
    <citation type="submission" date="2023-01" db="EMBL/GenBank/DDBJ databases">
        <authorList>
            <person name="Petersen C."/>
        </authorList>
    </citation>
    <scope>NUCLEOTIDE SEQUENCE</scope>
    <source>
        <strain evidence="1">IBT 12815</strain>
    </source>
</reference>
<sequence length="86" mass="9407">MENTSTPWGPDPHSASGEFEELCSVRNPRSFRDTIRGLGCVDRQGCDGGGGLTVYPRRVHGACLTVNFDHIPDQYGTDANIVMIVR</sequence>
<protein>
    <submittedName>
        <fullName evidence="1">Uncharacterized protein</fullName>
    </submittedName>
</protein>
<dbReference type="GeneID" id="81583424"/>
<reference evidence="1" key="1">
    <citation type="journal article" date="2023" name="IMA Fungus">
        <title>Comparative genomic study of the Penicillium genus elucidates a diverse pangenome and 15 lateral gene transfer events.</title>
        <authorList>
            <person name="Petersen C."/>
            <person name="Sorensen T."/>
            <person name="Nielsen M.R."/>
            <person name="Sondergaard T.E."/>
            <person name="Sorensen J.L."/>
            <person name="Fitzpatrick D.A."/>
            <person name="Frisvad J.C."/>
            <person name="Nielsen K.L."/>
        </authorList>
    </citation>
    <scope>NUCLEOTIDE SEQUENCE</scope>
    <source>
        <strain evidence="1">IBT 12815</strain>
    </source>
</reference>
<dbReference type="AlphaFoldDB" id="A0AAD6H8J6"/>
<evidence type="ECO:0000313" key="1">
    <source>
        <dbReference type="EMBL" id="KAJ5617010.1"/>
    </source>
</evidence>
<gene>
    <name evidence="1" type="ORF">N7537_002124</name>
</gene>
<evidence type="ECO:0000313" key="2">
    <source>
        <dbReference type="Proteomes" id="UP001213799"/>
    </source>
</evidence>
<proteinExistence type="predicted"/>